<evidence type="ECO:0000313" key="1">
    <source>
        <dbReference type="EMBL" id="WFN37521.1"/>
    </source>
</evidence>
<reference evidence="1" key="1">
    <citation type="submission" date="2022-01" db="EMBL/GenBank/DDBJ databases">
        <title>Complete genome of Methanomicrobium antiquum DSM 21220.</title>
        <authorList>
            <person name="Chen S.-C."/>
            <person name="You Y.-T."/>
            <person name="Zhou Y.-Z."/>
            <person name="Lai M.-C."/>
        </authorList>
    </citation>
    <scope>NUCLEOTIDE SEQUENCE</scope>
    <source>
        <strain evidence="1">DSM 21220</strain>
    </source>
</reference>
<protein>
    <submittedName>
        <fullName evidence="1">Uncharacterized protein</fullName>
    </submittedName>
</protein>
<proteinExistence type="predicted"/>
<dbReference type="KEGG" id="manq:L1994_03800"/>
<dbReference type="GeneID" id="79949492"/>
<evidence type="ECO:0000313" key="2">
    <source>
        <dbReference type="Proteomes" id="UP001218895"/>
    </source>
</evidence>
<dbReference type="EMBL" id="CP091092">
    <property type="protein sequence ID" value="WFN37521.1"/>
    <property type="molecule type" value="Genomic_DNA"/>
</dbReference>
<name>A0AAF0FT86_9EURY</name>
<gene>
    <name evidence="1" type="ORF">L1994_03800</name>
</gene>
<dbReference type="Proteomes" id="UP001218895">
    <property type="component" value="Chromosome"/>
</dbReference>
<organism evidence="1 2">
    <name type="scientific">Methanomicrobium antiquum</name>
    <dbReference type="NCBI Taxonomy" id="487686"/>
    <lineage>
        <taxon>Archaea</taxon>
        <taxon>Methanobacteriati</taxon>
        <taxon>Methanobacteriota</taxon>
        <taxon>Stenosarchaea group</taxon>
        <taxon>Methanomicrobia</taxon>
        <taxon>Methanomicrobiales</taxon>
        <taxon>Methanomicrobiaceae</taxon>
        <taxon>Methanomicrobium</taxon>
    </lineage>
</organism>
<accession>A0AAF0FT86</accession>
<sequence length="79" mass="8860">MIVRDKHSSRAWINPKVDDSSGVYGAGVYVSQYTLASRQNCVQLLSITREFYRDIVGLIFIEPEVTEFADFISESVIAG</sequence>
<dbReference type="AlphaFoldDB" id="A0AAF0FT86"/>
<dbReference type="RefSeq" id="WP_278100361.1">
    <property type="nucleotide sequence ID" value="NZ_CP091092.1"/>
</dbReference>
<keyword evidence="2" id="KW-1185">Reference proteome</keyword>